<comment type="caution">
    <text evidence="1">The sequence shown here is derived from an EMBL/GenBank/DDBJ whole genome shotgun (WGS) entry which is preliminary data.</text>
</comment>
<name>A0A0L6VAE7_9BASI</name>
<dbReference type="EMBL" id="LAVV01007106">
    <property type="protein sequence ID" value="KNZ57095.1"/>
    <property type="molecule type" value="Genomic_DNA"/>
</dbReference>
<organism evidence="1 2">
    <name type="scientific">Puccinia sorghi</name>
    <dbReference type="NCBI Taxonomy" id="27349"/>
    <lineage>
        <taxon>Eukaryota</taxon>
        <taxon>Fungi</taxon>
        <taxon>Dikarya</taxon>
        <taxon>Basidiomycota</taxon>
        <taxon>Pucciniomycotina</taxon>
        <taxon>Pucciniomycetes</taxon>
        <taxon>Pucciniales</taxon>
        <taxon>Pucciniaceae</taxon>
        <taxon>Puccinia</taxon>
    </lineage>
</organism>
<evidence type="ECO:0000313" key="2">
    <source>
        <dbReference type="Proteomes" id="UP000037035"/>
    </source>
</evidence>
<keyword evidence="2" id="KW-1185">Reference proteome</keyword>
<proteinExistence type="predicted"/>
<reference evidence="1 2" key="1">
    <citation type="submission" date="2015-08" db="EMBL/GenBank/DDBJ databases">
        <title>Next Generation Sequencing and Analysis of the Genome of Puccinia sorghi L Schw, the Causal Agent of Maize Common Rust.</title>
        <authorList>
            <person name="Rochi L."/>
            <person name="Burguener G."/>
            <person name="Darino M."/>
            <person name="Turjanski A."/>
            <person name="Kreff E."/>
            <person name="Dieguez M.J."/>
            <person name="Sacco F."/>
        </authorList>
    </citation>
    <scope>NUCLEOTIDE SEQUENCE [LARGE SCALE GENOMIC DNA]</scope>
    <source>
        <strain evidence="1 2">RO10H11247</strain>
    </source>
</reference>
<sequence>MMQNWMEGVLTHHFPECWGFQNLSFKEKRSRGGDPGPNDDYELNQGVFTLKSVVLLSIVGCIPSDLGNSQCGKLKASQWYFLFLFSFHLLFQKSLWETLETSKFIQIDATHGDFFKSEYEKDNQTSIKILKDLKVNPNHHYTLHVRAACYGAQFVELQNGLVNSMSNFKLSGNCVRFRGWKPSILWQNSLLATWKIKQIKREGQLRWMMYCTVGYFVTPVEEIPPSEVIKNYPNPSTHKKAKIPSPKFLIRATWECKSKVWVYMLEPNHCVEIRDNGQVRFEGDG</sequence>
<gene>
    <name evidence="1" type="ORF">VP01_2242g3</name>
</gene>
<accession>A0A0L6VAE7</accession>
<dbReference type="Proteomes" id="UP000037035">
    <property type="component" value="Unassembled WGS sequence"/>
</dbReference>
<dbReference type="STRING" id="27349.A0A0L6VAE7"/>
<protein>
    <submittedName>
        <fullName evidence="1">Uncharacterized protein</fullName>
    </submittedName>
</protein>
<dbReference type="AlphaFoldDB" id="A0A0L6VAE7"/>
<evidence type="ECO:0000313" key="1">
    <source>
        <dbReference type="EMBL" id="KNZ57095.1"/>
    </source>
</evidence>
<dbReference type="VEuPathDB" id="FungiDB:VP01_2242g3"/>